<reference evidence="1 2" key="1">
    <citation type="submission" date="2018-06" db="EMBL/GenBank/DDBJ databases">
        <title>Draft sequence of Acidithiobacillus ferrooxidans CCM 4253.</title>
        <authorList>
            <person name="Moya-Beltran A."/>
            <person name="Castro M."/>
            <person name="Covarrubias P.C."/>
            <person name="Issotta F."/>
            <person name="Janiczek O."/>
            <person name="Mandl M."/>
            <person name="Kucera J."/>
            <person name="Quatrini R."/>
        </authorList>
    </citation>
    <scope>NUCLEOTIDE SEQUENCE [LARGE SCALE GENOMIC DNA]</scope>
    <source>
        <strain evidence="1 2">CCM 4253</strain>
    </source>
</reference>
<dbReference type="RefSeq" id="WP_054608947.1">
    <property type="nucleotide sequence ID" value="NZ_AP025160.1"/>
</dbReference>
<accession>A0A2W1K7L9</accession>
<dbReference type="Proteomes" id="UP000248886">
    <property type="component" value="Unassembled WGS sequence"/>
</dbReference>
<evidence type="ECO:0000313" key="1">
    <source>
        <dbReference type="EMBL" id="PZD82839.1"/>
    </source>
</evidence>
<evidence type="ECO:0000313" key="2">
    <source>
        <dbReference type="Proteomes" id="UP000248886"/>
    </source>
</evidence>
<name>A0A2W1K7L9_ACIFR</name>
<dbReference type="EMBL" id="QKQP01000001">
    <property type="protein sequence ID" value="PZD82839.1"/>
    <property type="molecule type" value="Genomic_DNA"/>
</dbReference>
<protein>
    <submittedName>
        <fullName evidence="1">Uncharacterized protein</fullName>
    </submittedName>
</protein>
<sequence length="176" mass="19683">MMRSESTLNAIPQDLRKELVLLADLLPEQSPLPYTKAKLLVLSWSRLGQDALAWAGANLIVKIDPAPYESGDPAYGPTLMQTVNRSVDLWKPFSPEHWREHGQEMSLFDLAVYLKLKVGTWGTTPIARRRHVTKDRLDGLGLGCQIHPAHSTASIFLCGERSLLEVVETDLVDQIK</sequence>
<dbReference type="AlphaFoldDB" id="A0A2W1K7L9"/>
<comment type="caution">
    <text evidence="1">The sequence shown here is derived from an EMBL/GenBank/DDBJ whole genome shotgun (WGS) entry which is preliminary data.</text>
</comment>
<organism evidence="1 2">
    <name type="scientific">Acidithiobacillus ferrooxidans</name>
    <name type="common">Thiobacillus ferrooxidans</name>
    <dbReference type="NCBI Taxonomy" id="920"/>
    <lineage>
        <taxon>Bacteria</taxon>
        <taxon>Pseudomonadati</taxon>
        <taxon>Pseudomonadota</taxon>
        <taxon>Acidithiobacillia</taxon>
        <taxon>Acidithiobacillales</taxon>
        <taxon>Acidithiobacillaceae</taxon>
        <taxon>Acidithiobacillus</taxon>
    </lineage>
</organism>
<proteinExistence type="predicted"/>
<gene>
    <name evidence="1" type="ORF">DN052_07550</name>
</gene>